<feature type="compositionally biased region" description="Low complexity" evidence="1">
    <location>
        <begin position="76"/>
        <end position="85"/>
    </location>
</feature>
<evidence type="ECO:0000256" key="1">
    <source>
        <dbReference type="SAM" id="MobiDB-lite"/>
    </source>
</evidence>
<accession>A0A4V4HEM1</accession>
<dbReference type="EMBL" id="ML179309">
    <property type="protein sequence ID" value="THU91325.1"/>
    <property type="molecule type" value="Genomic_DNA"/>
</dbReference>
<proteinExistence type="predicted"/>
<evidence type="ECO:0000313" key="2">
    <source>
        <dbReference type="EMBL" id="THU91325.1"/>
    </source>
</evidence>
<protein>
    <submittedName>
        <fullName evidence="2">Uncharacterized protein</fullName>
    </submittedName>
</protein>
<name>A0A4V4HEM1_DENBC</name>
<evidence type="ECO:0000313" key="3">
    <source>
        <dbReference type="Proteomes" id="UP000297245"/>
    </source>
</evidence>
<organism evidence="2 3">
    <name type="scientific">Dendrothele bispora (strain CBS 962.96)</name>
    <dbReference type="NCBI Taxonomy" id="1314807"/>
    <lineage>
        <taxon>Eukaryota</taxon>
        <taxon>Fungi</taxon>
        <taxon>Dikarya</taxon>
        <taxon>Basidiomycota</taxon>
        <taxon>Agaricomycotina</taxon>
        <taxon>Agaricomycetes</taxon>
        <taxon>Agaricomycetidae</taxon>
        <taxon>Agaricales</taxon>
        <taxon>Agaricales incertae sedis</taxon>
        <taxon>Dendrothele</taxon>
    </lineage>
</organism>
<keyword evidence="3" id="KW-1185">Reference proteome</keyword>
<dbReference type="Proteomes" id="UP000297245">
    <property type="component" value="Unassembled WGS sequence"/>
</dbReference>
<sequence length="92" mass="10526">MDFLSPSDKKLERVRCTQLFDAYRASWNDVLKINNSPLNVFTHALPLRLDPQLVLGLPRAETTLFEKGGEFEGKKFSSSSICSPSGRRKRRR</sequence>
<gene>
    <name evidence="2" type="ORF">K435DRAFT_780793</name>
</gene>
<feature type="region of interest" description="Disordered" evidence="1">
    <location>
        <begin position="72"/>
        <end position="92"/>
    </location>
</feature>
<reference evidence="2 3" key="1">
    <citation type="journal article" date="2019" name="Nat. Ecol. Evol.">
        <title>Megaphylogeny resolves global patterns of mushroom evolution.</title>
        <authorList>
            <person name="Varga T."/>
            <person name="Krizsan K."/>
            <person name="Foldi C."/>
            <person name="Dima B."/>
            <person name="Sanchez-Garcia M."/>
            <person name="Sanchez-Ramirez S."/>
            <person name="Szollosi G.J."/>
            <person name="Szarkandi J.G."/>
            <person name="Papp V."/>
            <person name="Albert L."/>
            <person name="Andreopoulos W."/>
            <person name="Angelini C."/>
            <person name="Antonin V."/>
            <person name="Barry K.W."/>
            <person name="Bougher N.L."/>
            <person name="Buchanan P."/>
            <person name="Buyck B."/>
            <person name="Bense V."/>
            <person name="Catcheside P."/>
            <person name="Chovatia M."/>
            <person name="Cooper J."/>
            <person name="Damon W."/>
            <person name="Desjardin D."/>
            <person name="Finy P."/>
            <person name="Geml J."/>
            <person name="Haridas S."/>
            <person name="Hughes K."/>
            <person name="Justo A."/>
            <person name="Karasinski D."/>
            <person name="Kautmanova I."/>
            <person name="Kiss B."/>
            <person name="Kocsube S."/>
            <person name="Kotiranta H."/>
            <person name="LaButti K.M."/>
            <person name="Lechner B.E."/>
            <person name="Liimatainen K."/>
            <person name="Lipzen A."/>
            <person name="Lukacs Z."/>
            <person name="Mihaltcheva S."/>
            <person name="Morgado L.N."/>
            <person name="Niskanen T."/>
            <person name="Noordeloos M.E."/>
            <person name="Ohm R.A."/>
            <person name="Ortiz-Santana B."/>
            <person name="Ovrebo C."/>
            <person name="Racz N."/>
            <person name="Riley R."/>
            <person name="Savchenko A."/>
            <person name="Shiryaev A."/>
            <person name="Soop K."/>
            <person name="Spirin V."/>
            <person name="Szebenyi C."/>
            <person name="Tomsovsky M."/>
            <person name="Tulloss R.E."/>
            <person name="Uehling J."/>
            <person name="Grigoriev I.V."/>
            <person name="Vagvolgyi C."/>
            <person name="Papp T."/>
            <person name="Martin F.M."/>
            <person name="Miettinen O."/>
            <person name="Hibbett D.S."/>
            <person name="Nagy L.G."/>
        </authorList>
    </citation>
    <scope>NUCLEOTIDE SEQUENCE [LARGE SCALE GENOMIC DNA]</scope>
    <source>
        <strain evidence="2 3">CBS 962.96</strain>
    </source>
</reference>
<dbReference type="AlphaFoldDB" id="A0A4V4HEM1"/>